<gene>
    <name evidence="5" type="ORF">PXEA_LOCUS5890</name>
</gene>
<proteinExistence type="predicted"/>
<dbReference type="Gene3D" id="1.10.10.2130">
    <property type="entry name" value="DEAH helicase family, winged-helix domain"/>
    <property type="match status" value="1"/>
</dbReference>
<name>A0A3S5FCG9_9PLAT</name>
<evidence type="ECO:0000313" key="5">
    <source>
        <dbReference type="EMBL" id="VEL12450.1"/>
    </source>
</evidence>
<keyword evidence="2" id="KW-0378">Hydrolase</keyword>
<comment type="caution">
    <text evidence="5">The sequence shown here is derived from an EMBL/GenBank/DDBJ whole genome shotgun (WGS) entry which is preliminary data.</text>
</comment>
<organism evidence="5 6">
    <name type="scientific">Protopolystoma xenopodis</name>
    <dbReference type="NCBI Taxonomy" id="117903"/>
    <lineage>
        <taxon>Eukaryota</taxon>
        <taxon>Metazoa</taxon>
        <taxon>Spiralia</taxon>
        <taxon>Lophotrochozoa</taxon>
        <taxon>Platyhelminthes</taxon>
        <taxon>Monogenea</taxon>
        <taxon>Polyopisthocotylea</taxon>
        <taxon>Polystomatidea</taxon>
        <taxon>Polystomatidae</taxon>
        <taxon>Protopolystoma</taxon>
    </lineage>
</organism>
<evidence type="ECO:0008006" key="7">
    <source>
        <dbReference type="Google" id="ProtNLM"/>
    </source>
</evidence>
<dbReference type="GO" id="GO:0005524">
    <property type="term" value="F:ATP binding"/>
    <property type="evidence" value="ECO:0007669"/>
    <property type="project" value="UniProtKB-KW"/>
</dbReference>
<evidence type="ECO:0000256" key="2">
    <source>
        <dbReference type="ARBA" id="ARBA00022801"/>
    </source>
</evidence>
<keyword evidence="6" id="KW-1185">Reference proteome</keyword>
<sequence length="139" mass="14620">MLPDFTAPESHRADLSGALLQLMTLGVDKPVAFDWLSPRPPPAHMGQAAERLVALGAIELASNRPNGPQHLTRLVEHRARQLATICASCGLDTPAAASALLGAAEEGCTKEMAAILALMQQESTPNLSVAKTGFIVIVM</sequence>
<evidence type="ECO:0000256" key="1">
    <source>
        <dbReference type="ARBA" id="ARBA00022741"/>
    </source>
</evidence>
<dbReference type="GO" id="GO:0003723">
    <property type="term" value="F:RNA binding"/>
    <property type="evidence" value="ECO:0007669"/>
    <property type="project" value="TreeGrafter"/>
</dbReference>
<accession>A0A3S5FCG9</accession>
<evidence type="ECO:0000256" key="4">
    <source>
        <dbReference type="ARBA" id="ARBA00022840"/>
    </source>
</evidence>
<keyword evidence="1" id="KW-0547">Nucleotide-binding</keyword>
<dbReference type="InterPro" id="IPR042035">
    <property type="entry name" value="DEAH_win-hel_dom"/>
</dbReference>
<dbReference type="EMBL" id="CAAALY010014797">
    <property type="protein sequence ID" value="VEL12450.1"/>
    <property type="molecule type" value="Genomic_DNA"/>
</dbReference>
<dbReference type="Proteomes" id="UP000784294">
    <property type="component" value="Unassembled WGS sequence"/>
</dbReference>
<dbReference type="PANTHER" id="PTHR18934:SF99">
    <property type="entry name" value="ATP-DEPENDENT RNA HELICASE DHX37-RELATED"/>
    <property type="match status" value="1"/>
</dbReference>
<evidence type="ECO:0000256" key="3">
    <source>
        <dbReference type="ARBA" id="ARBA00022806"/>
    </source>
</evidence>
<keyword evidence="4" id="KW-0067">ATP-binding</keyword>
<dbReference type="PANTHER" id="PTHR18934">
    <property type="entry name" value="ATP-DEPENDENT RNA HELICASE"/>
    <property type="match status" value="1"/>
</dbReference>
<keyword evidence="3" id="KW-0347">Helicase</keyword>
<dbReference type="GO" id="GO:0004386">
    <property type="term" value="F:helicase activity"/>
    <property type="evidence" value="ECO:0007669"/>
    <property type="project" value="UniProtKB-KW"/>
</dbReference>
<reference evidence="5" key="1">
    <citation type="submission" date="2018-11" db="EMBL/GenBank/DDBJ databases">
        <authorList>
            <consortium name="Pathogen Informatics"/>
        </authorList>
    </citation>
    <scope>NUCLEOTIDE SEQUENCE</scope>
</reference>
<evidence type="ECO:0000313" key="6">
    <source>
        <dbReference type="Proteomes" id="UP000784294"/>
    </source>
</evidence>
<dbReference type="GO" id="GO:0016787">
    <property type="term" value="F:hydrolase activity"/>
    <property type="evidence" value="ECO:0007669"/>
    <property type="project" value="UniProtKB-KW"/>
</dbReference>
<dbReference type="AlphaFoldDB" id="A0A3S5FCG9"/>
<protein>
    <recommendedName>
        <fullName evidence="7">Helicase-associated domain-containing protein</fullName>
    </recommendedName>
</protein>
<dbReference type="OrthoDB" id="10253254at2759"/>